<dbReference type="AlphaFoldDB" id="A0A9P6Q8R1"/>
<feature type="compositionally biased region" description="Pro residues" evidence="1">
    <location>
        <begin position="106"/>
        <end position="115"/>
    </location>
</feature>
<proteinExistence type="predicted"/>
<feature type="region of interest" description="Disordered" evidence="1">
    <location>
        <begin position="93"/>
        <end position="134"/>
    </location>
</feature>
<name>A0A9P6Q8R1_9FUNG</name>
<dbReference type="Proteomes" id="UP000807716">
    <property type="component" value="Unassembled WGS sequence"/>
</dbReference>
<gene>
    <name evidence="2" type="ORF">DFQ27_003069</name>
</gene>
<comment type="caution">
    <text evidence="2">The sequence shown here is derived from an EMBL/GenBank/DDBJ whole genome shotgun (WGS) entry which is preliminary data.</text>
</comment>
<evidence type="ECO:0000313" key="3">
    <source>
        <dbReference type="Proteomes" id="UP000807716"/>
    </source>
</evidence>
<accession>A0A9P6Q8R1</accession>
<keyword evidence="3" id="KW-1185">Reference proteome</keyword>
<protein>
    <submittedName>
        <fullName evidence="2">Uncharacterized protein</fullName>
    </submittedName>
</protein>
<reference evidence="2" key="1">
    <citation type="journal article" date="2020" name="Fungal Divers.">
        <title>Resolving the Mortierellaceae phylogeny through synthesis of multi-gene phylogenetics and phylogenomics.</title>
        <authorList>
            <person name="Vandepol N."/>
            <person name="Liber J."/>
            <person name="Desiro A."/>
            <person name="Na H."/>
            <person name="Kennedy M."/>
            <person name="Barry K."/>
            <person name="Grigoriev I.V."/>
            <person name="Miller A.N."/>
            <person name="O'Donnell K."/>
            <person name="Stajich J.E."/>
            <person name="Bonito G."/>
        </authorList>
    </citation>
    <scope>NUCLEOTIDE SEQUENCE</scope>
    <source>
        <strain evidence="2">BC1065</strain>
    </source>
</reference>
<feature type="compositionally biased region" description="Pro residues" evidence="1">
    <location>
        <begin position="43"/>
        <end position="53"/>
    </location>
</feature>
<dbReference type="EMBL" id="JAAAJB010000221">
    <property type="protein sequence ID" value="KAG0261321.1"/>
    <property type="molecule type" value="Genomic_DNA"/>
</dbReference>
<evidence type="ECO:0000313" key="2">
    <source>
        <dbReference type="EMBL" id="KAG0261321.1"/>
    </source>
</evidence>
<organism evidence="2 3">
    <name type="scientific">Actinomortierella ambigua</name>
    <dbReference type="NCBI Taxonomy" id="1343610"/>
    <lineage>
        <taxon>Eukaryota</taxon>
        <taxon>Fungi</taxon>
        <taxon>Fungi incertae sedis</taxon>
        <taxon>Mucoromycota</taxon>
        <taxon>Mortierellomycotina</taxon>
        <taxon>Mortierellomycetes</taxon>
        <taxon>Mortierellales</taxon>
        <taxon>Mortierellaceae</taxon>
        <taxon>Actinomortierella</taxon>
    </lineage>
</organism>
<sequence>MIPGSPMMPGVAPHMSYGYNVAPGAVGVPPHSPVAAPGHMSWQPPPHGMPPMVHPGHLSWQPQSMPMAMPTPAGMTSPPMASAPLPMMYAPVVAPPSGSSSTSAWAPPPTPPQPRAPQAAPGGDAVGYPSWSKN</sequence>
<feature type="compositionally biased region" description="Low complexity" evidence="1">
    <location>
        <begin position="93"/>
        <end position="105"/>
    </location>
</feature>
<feature type="compositionally biased region" description="Low complexity" evidence="1">
    <location>
        <begin position="64"/>
        <end position="75"/>
    </location>
</feature>
<evidence type="ECO:0000256" key="1">
    <source>
        <dbReference type="SAM" id="MobiDB-lite"/>
    </source>
</evidence>
<feature type="region of interest" description="Disordered" evidence="1">
    <location>
        <begin position="37"/>
        <end position="75"/>
    </location>
</feature>